<dbReference type="EMBL" id="MU069841">
    <property type="protein sequence ID" value="KAF5832915.1"/>
    <property type="molecule type" value="Genomic_DNA"/>
</dbReference>
<dbReference type="SUPFAM" id="SSF53474">
    <property type="entry name" value="alpha/beta-Hydrolases"/>
    <property type="match status" value="1"/>
</dbReference>
<feature type="signal peptide" evidence="1">
    <location>
        <begin position="1"/>
        <end position="24"/>
    </location>
</feature>
<evidence type="ECO:0008006" key="4">
    <source>
        <dbReference type="Google" id="ProtNLM"/>
    </source>
</evidence>
<evidence type="ECO:0000256" key="1">
    <source>
        <dbReference type="SAM" id="SignalP"/>
    </source>
</evidence>
<dbReference type="Gene3D" id="3.40.50.1820">
    <property type="entry name" value="alpha/beta hydrolase"/>
    <property type="match status" value="1"/>
</dbReference>
<dbReference type="InterPro" id="IPR029058">
    <property type="entry name" value="AB_hydrolase_fold"/>
</dbReference>
<evidence type="ECO:0000313" key="3">
    <source>
        <dbReference type="Proteomes" id="UP000815325"/>
    </source>
</evidence>
<keyword evidence="1" id="KW-0732">Signal</keyword>
<dbReference type="Proteomes" id="UP000815325">
    <property type="component" value="Unassembled WGS sequence"/>
</dbReference>
<feature type="chain" id="PRO_5046379000" description="Triacylglycerol lipase" evidence="1">
    <location>
        <begin position="25"/>
        <end position="199"/>
    </location>
</feature>
<evidence type="ECO:0000313" key="2">
    <source>
        <dbReference type="EMBL" id="KAF5832915.1"/>
    </source>
</evidence>
<name>A0ABQ7GE68_DUNSA</name>
<reference evidence="2" key="1">
    <citation type="submission" date="2017-08" db="EMBL/GenBank/DDBJ databases">
        <authorList>
            <person name="Polle J.E."/>
            <person name="Barry K."/>
            <person name="Cushman J."/>
            <person name="Schmutz J."/>
            <person name="Tran D."/>
            <person name="Hathwaick L.T."/>
            <person name="Yim W.C."/>
            <person name="Jenkins J."/>
            <person name="Mckie-Krisberg Z.M."/>
            <person name="Prochnik S."/>
            <person name="Lindquist E."/>
            <person name="Dockter R.B."/>
            <person name="Adam C."/>
            <person name="Molina H."/>
            <person name="Bunkerborg J."/>
            <person name="Jin E."/>
            <person name="Buchheim M."/>
            <person name="Magnuson J."/>
        </authorList>
    </citation>
    <scope>NUCLEOTIDE SEQUENCE</scope>
    <source>
        <strain evidence="2">CCAP 19/18</strain>
    </source>
</reference>
<protein>
    <recommendedName>
        <fullName evidence="4">Triacylglycerol lipase</fullName>
    </recommendedName>
</protein>
<organism evidence="2 3">
    <name type="scientific">Dunaliella salina</name>
    <name type="common">Green alga</name>
    <name type="synonym">Protococcus salinus</name>
    <dbReference type="NCBI Taxonomy" id="3046"/>
    <lineage>
        <taxon>Eukaryota</taxon>
        <taxon>Viridiplantae</taxon>
        <taxon>Chlorophyta</taxon>
        <taxon>core chlorophytes</taxon>
        <taxon>Chlorophyceae</taxon>
        <taxon>CS clade</taxon>
        <taxon>Chlamydomonadales</taxon>
        <taxon>Dunaliellaceae</taxon>
        <taxon>Dunaliella</taxon>
    </lineage>
</organism>
<sequence>VGHPIAFLLPPLVWLARLIWPNLAAPVYIPTTMARGLTFKLMADLRAIPSMAELLNLAFRGLLSGDASQWDRALQMPHYGAKAMPACSLNQCIHMAQIARTGKFRLFDCGNTKANMEAYGTPQPPDILERYGSLADIPIDLVAGTRDGVIPPHNIRIHYEAMKAAGVQVSYREFDFGHLDFTFAVKEELKRFLLHSLRK</sequence>
<keyword evidence="3" id="KW-1185">Reference proteome</keyword>
<comment type="caution">
    <text evidence="2">The sequence shown here is derived from an EMBL/GenBank/DDBJ whole genome shotgun (WGS) entry which is preliminary data.</text>
</comment>
<proteinExistence type="predicted"/>
<dbReference type="PANTHER" id="PTHR11005">
    <property type="entry name" value="LYSOSOMAL ACID LIPASE-RELATED"/>
    <property type="match status" value="1"/>
</dbReference>
<accession>A0ABQ7GE68</accession>
<gene>
    <name evidence="2" type="ORF">DUNSADRAFT_11027</name>
</gene>
<feature type="non-terminal residue" evidence="2">
    <location>
        <position position="1"/>
    </location>
</feature>